<dbReference type="EMBL" id="DS989822">
    <property type="protein sequence ID" value="EFQ98800.1"/>
    <property type="molecule type" value="Genomic_DNA"/>
</dbReference>
<dbReference type="InParanoid" id="E5R3K1"/>
<evidence type="ECO:0000313" key="2">
    <source>
        <dbReference type="EMBL" id="EFQ98800.1"/>
    </source>
</evidence>
<dbReference type="RefSeq" id="XP_003177752.1">
    <property type="nucleotide sequence ID" value="XM_003177704.1"/>
</dbReference>
<accession>E5R3K1</accession>
<dbReference type="HOGENOM" id="CLU_1740049_0_0_1"/>
<evidence type="ECO:0000313" key="3">
    <source>
        <dbReference type="Proteomes" id="UP000002669"/>
    </source>
</evidence>
<keyword evidence="3" id="KW-1185">Reference proteome</keyword>
<reference evidence="3" key="1">
    <citation type="journal article" date="2012" name="MBio">
        <title>Comparative genome analysis of Trichophyton rubrum and related dermatophytes reveals candidate genes involved in infection.</title>
        <authorList>
            <person name="Martinez D.A."/>
            <person name="Oliver B.G."/>
            <person name="Graeser Y."/>
            <person name="Goldberg J.M."/>
            <person name="Li W."/>
            <person name="Martinez-Rossi N.M."/>
            <person name="Monod M."/>
            <person name="Shelest E."/>
            <person name="Barton R.C."/>
            <person name="Birch E."/>
            <person name="Brakhage A.A."/>
            <person name="Chen Z."/>
            <person name="Gurr S.J."/>
            <person name="Heiman D."/>
            <person name="Heitman J."/>
            <person name="Kosti I."/>
            <person name="Rossi A."/>
            <person name="Saif S."/>
            <person name="Samalova M."/>
            <person name="Saunders C.W."/>
            <person name="Shea T."/>
            <person name="Summerbell R.C."/>
            <person name="Xu J."/>
            <person name="Young S."/>
            <person name="Zeng Q."/>
            <person name="Birren B.W."/>
            <person name="Cuomo C.A."/>
            <person name="White T.C."/>
        </authorList>
    </citation>
    <scope>NUCLEOTIDE SEQUENCE [LARGE SCALE GENOMIC DNA]</scope>
    <source>
        <strain evidence="3">ATCC MYA-4604 / CBS 118893</strain>
    </source>
</reference>
<feature type="compositionally biased region" description="Low complexity" evidence="1">
    <location>
        <begin position="132"/>
        <end position="150"/>
    </location>
</feature>
<organism evidence="3">
    <name type="scientific">Arthroderma gypseum (strain ATCC MYA-4604 / CBS 118893)</name>
    <name type="common">Microsporum gypseum</name>
    <dbReference type="NCBI Taxonomy" id="535722"/>
    <lineage>
        <taxon>Eukaryota</taxon>
        <taxon>Fungi</taxon>
        <taxon>Dikarya</taxon>
        <taxon>Ascomycota</taxon>
        <taxon>Pezizomycotina</taxon>
        <taxon>Eurotiomycetes</taxon>
        <taxon>Eurotiomycetidae</taxon>
        <taxon>Onygenales</taxon>
        <taxon>Arthrodermataceae</taxon>
        <taxon>Nannizzia</taxon>
    </lineage>
</organism>
<protein>
    <submittedName>
        <fullName evidence="2">Uncharacterized protein</fullName>
    </submittedName>
</protein>
<dbReference type="VEuPathDB" id="FungiDB:MGYG_01816"/>
<name>E5R3K1_ARTGP</name>
<proteinExistence type="predicted"/>
<dbReference type="Proteomes" id="UP000002669">
    <property type="component" value="Unassembled WGS sequence"/>
</dbReference>
<feature type="region of interest" description="Disordered" evidence="1">
    <location>
        <begin position="22"/>
        <end position="42"/>
    </location>
</feature>
<dbReference type="AlphaFoldDB" id="E5R3K1"/>
<gene>
    <name evidence="2" type="ORF">MGYG_01816</name>
</gene>
<feature type="region of interest" description="Disordered" evidence="1">
    <location>
        <begin position="129"/>
        <end position="150"/>
    </location>
</feature>
<sequence length="150" mass="16381">MGQVELSSCSVEEYFASLLQPQRRKKKNMEKEEEGRGRSRDSQSHVVGCCVGFTFHHNFVTNIKASKIEIFAALQNRRPPPPVSSHGLSVTAGSQAPVLTNERVTDCELSVTQTKQALSITCTVKPKNVARPLSPSSSSSSFPSSLLFTL</sequence>
<evidence type="ECO:0000256" key="1">
    <source>
        <dbReference type="SAM" id="MobiDB-lite"/>
    </source>
</evidence>
<dbReference type="GeneID" id="10033087"/>
<feature type="compositionally biased region" description="Basic and acidic residues" evidence="1">
    <location>
        <begin position="29"/>
        <end position="42"/>
    </location>
</feature>